<dbReference type="VEuPathDB" id="FungiDB:Malapachy_3482"/>
<organism evidence="4 5">
    <name type="scientific">Malassezia pachydermatis</name>
    <dbReference type="NCBI Taxonomy" id="77020"/>
    <lineage>
        <taxon>Eukaryota</taxon>
        <taxon>Fungi</taxon>
        <taxon>Dikarya</taxon>
        <taxon>Basidiomycota</taxon>
        <taxon>Ustilaginomycotina</taxon>
        <taxon>Malasseziomycetes</taxon>
        <taxon>Malasseziales</taxon>
        <taxon>Malasseziaceae</taxon>
        <taxon>Malassezia</taxon>
    </lineage>
</organism>
<dbReference type="GO" id="GO:0005262">
    <property type="term" value="F:calcium channel activity"/>
    <property type="evidence" value="ECO:0007669"/>
    <property type="project" value="InterPro"/>
</dbReference>
<dbReference type="PANTHER" id="PTHR39142:SF1">
    <property type="entry name" value="AEL197CP"/>
    <property type="match status" value="1"/>
</dbReference>
<keyword evidence="5" id="KW-1185">Reference proteome</keyword>
<comment type="caution">
    <text evidence="4">The sequence shown here is derived from an EMBL/GenBank/DDBJ whole genome shotgun (WGS) entry which is preliminary data.</text>
</comment>
<protein>
    <submittedName>
        <fullName evidence="4">Calcium channel subunit mid1</fullName>
    </submittedName>
</protein>
<feature type="chain" id="PRO_5005839425" evidence="3">
    <location>
        <begin position="24"/>
        <end position="697"/>
    </location>
</feature>
<evidence type="ECO:0000256" key="1">
    <source>
        <dbReference type="SAM" id="MobiDB-lite"/>
    </source>
</evidence>
<evidence type="ECO:0000256" key="3">
    <source>
        <dbReference type="SAM" id="SignalP"/>
    </source>
</evidence>
<feature type="compositionally biased region" description="Polar residues" evidence="1">
    <location>
        <begin position="322"/>
        <end position="336"/>
    </location>
</feature>
<feature type="region of interest" description="Disordered" evidence="1">
    <location>
        <begin position="26"/>
        <end position="49"/>
    </location>
</feature>
<evidence type="ECO:0000313" key="5">
    <source>
        <dbReference type="Proteomes" id="UP000037751"/>
    </source>
</evidence>
<name>A0A0M9VQS2_9BASI</name>
<dbReference type="RefSeq" id="XP_017993471.1">
    <property type="nucleotide sequence ID" value="XM_018137950.1"/>
</dbReference>
<evidence type="ECO:0000313" key="4">
    <source>
        <dbReference type="EMBL" id="KOS15839.1"/>
    </source>
</evidence>
<dbReference type="InterPro" id="IPR024338">
    <property type="entry name" value="MID1/Yam8"/>
</dbReference>
<dbReference type="OrthoDB" id="5405745at2759"/>
<keyword evidence="2" id="KW-1133">Transmembrane helix</keyword>
<feature type="compositionally biased region" description="Low complexity" evidence="1">
    <location>
        <begin position="27"/>
        <end position="47"/>
    </location>
</feature>
<dbReference type="Pfam" id="PF12929">
    <property type="entry name" value="Mid1"/>
    <property type="match status" value="1"/>
</dbReference>
<feature type="transmembrane region" description="Helical" evidence="2">
    <location>
        <begin position="672"/>
        <end position="695"/>
    </location>
</feature>
<dbReference type="Proteomes" id="UP000037751">
    <property type="component" value="Unassembled WGS sequence"/>
</dbReference>
<keyword evidence="2" id="KW-0472">Membrane</keyword>
<dbReference type="EMBL" id="LGAV01000001">
    <property type="protein sequence ID" value="KOS15839.1"/>
    <property type="molecule type" value="Genomic_DNA"/>
</dbReference>
<evidence type="ECO:0000256" key="2">
    <source>
        <dbReference type="SAM" id="Phobius"/>
    </source>
</evidence>
<feature type="compositionally biased region" description="Acidic residues" evidence="1">
    <location>
        <begin position="345"/>
        <end position="354"/>
    </location>
</feature>
<dbReference type="STRING" id="77020.A0A0M9VQS2"/>
<feature type="signal peptide" evidence="3">
    <location>
        <begin position="1"/>
        <end position="23"/>
    </location>
</feature>
<dbReference type="AlphaFoldDB" id="A0A0M9VQS2"/>
<dbReference type="GeneID" id="28729826"/>
<reference evidence="4 5" key="1">
    <citation type="submission" date="2015-07" db="EMBL/GenBank/DDBJ databases">
        <title>Draft Genome Sequence of Malassezia furfur CBS1878 and Malassezia pachydermatis CBS1879.</title>
        <authorList>
            <person name="Triana S."/>
            <person name="Ohm R."/>
            <person name="Gonzalez A."/>
            <person name="DeCock H."/>
            <person name="Restrepo S."/>
            <person name="Celis A."/>
        </authorList>
    </citation>
    <scope>NUCLEOTIDE SEQUENCE [LARGE SCALE GENOMIC DNA]</scope>
    <source>
        <strain evidence="4 5">CBS 1879</strain>
    </source>
</reference>
<keyword evidence="3" id="KW-0732">Signal</keyword>
<proteinExistence type="predicted"/>
<dbReference type="GO" id="GO:0098703">
    <property type="term" value="P:calcium ion import across plasma membrane"/>
    <property type="evidence" value="ECO:0007669"/>
    <property type="project" value="InterPro"/>
</dbReference>
<accession>A0A0M9VQS2</accession>
<keyword evidence="2" id="KW-0812">Transmembrane</keyword>
<dbReference type="PANTHER" id="PTHR39142">
    <property type="entry name" value="MID1P"/>
    <property type="match status" value="1"/>
</dbReference>
<sequence>MQRWALVGLMAMLLACMSQVVYSAKPSSTTSSSSQTVSSSSGLVSSSNPFQLPTQSTASFVRASTGIGPQSSIVPVVASDSAPYVLQDGVTARSELNINATDGLFFSFNATRDVPIWVSLSLCNGPGIPAYNTSNKTLLNELGLTPFQARVSTLVSVYVSTDAGTQRPGPNHSVLDGQIGYAQGGWTQIVLEDGSDNGAWIGVWPPADARGMTGSYQVQISASTRGSLESVATQSGLFFDDTDAESALLTSFNFTSPAPNISLIVLPTEGAFSLTSITYFNSSFCRIFDLWQDMAWRDLQPMVNSSETSRGTVNVITRGGSKPSSNLPTSNINDTAGIQPLVPQDNDDDDDDDGDEKRSVGPLFELAKRQSHAVTNATNTAQVRKQFYVDGLSPGTNYTAYLVSSQNVSGLIHRTLYPAVKFVTKSTRNCKLMYNLNFCPELAYAVPYNPSMSMSDTLSVLENIVSSNYGNFSATLNTFPCGSDEFGLYSTVATCDACRQAYQTWLCAVAIPRCTDLMDPSKSAASQNGTELEGLPMPANTKLYPYVVNRIGPGSSRQPYIDKLFNPGNYGELLPCIHTCEMVTRSCPPVIQWSCPRWTVTAQRDYGTFADADAEGMGVGENGGAGPGGLRYGGAPSRYVAQDAFGHVYCNAMNVDRLLRQASAARRQAQPLAWIALVGWTGIASAVALCLSGMYTI</sequence>
<gene>
    <name evidence="4" type="ORF">Malapachy_3482</name>
</gene>
<dbReference type="PROSITE" id="PS51257">
    <property type="entry name" value="PROKAR_LIPOPROTEIN"/>
    <property type="match status" value="1"/>
</dbReference>
<feature type="region of interest" description="Disordered" evidence="1">
    <location>
        <begin position="307"/>
        <end position="359"/>
    </location>
</feature>